<dbReference type="EMBL" id="JACEIK010009529">
    <property type="protein sequence ID" value="MCE3052388.1"/>
    <property type="molecule type" value="Genomic_DNA"/>
</dbReference>
<evidence type="ECO:0000313" key="3">
    <source>
        <dbReference type="Proteomes" id="UP000823775"/>
    </source>
</evidence>
<gene>
    <name evidence="2" type="ORF">HAX54_052468</name>
</gene>
<feature type="region of interest" description="Disordered" evidence="1">
    <location>
        <begin position="1"/>
        <end position="51"/>
    </location>
</feature>
<name>A0ABS8WNI3_DATST</name>
<evidence type="ECO:0000256" key="1">
    <source>
        <dbReference type="SAM" id="MobiDB-lite"/>
    </source>
</evidence>
<protein>
    <submittedName>
        <fullName evidence="2">Uncharacterized protein</fullName>
    </submittedName>
</protein>
<keyword evidence="3" id="KW-1185">Reference proteome</keyword>
<sequence length="323" mass="34781">MHLASLARGSVEHAPSGPRTRSAWACAQGPRAQPPGACPQRPSPSTGMGMPPSFPLMRTVWACPPASLAISRHGHGLNVSRTRPTWAFPQRPSPSASTVGMGLSQRLVNRHAAAVGIIRYGLLAIDETRLCLCVWQLAASTGPSQRLVKRQAAAVGNTRYNLLNIDEARLCLCVRQLAAGTGQSQRLVNRHAAGLSLALQVWHQQQRTTSNVGRLRLDPCVSSDVLTHIPSQSWDRHKLGLLEVGFLCWLPNAQVLSCTIGCLLPIARHVRAKPKGTLMYHVFLASSCDVVVHEKQLQPSDSVNIVGVGSSLPPICPNDACLE</sequence>
<organism evidence="2 3">
    <name type="scientific">Datura stramonium</name>
    <name type="common">Jimsonweed</name>
    <name type="synonym">Common thornapple</name>
    <dbReference type="NCBI Taxonomy" id="4076"/>
    <lineage>
        <taxon>Eukaryota</taxon>
        <taxon>Viridiplantae</taxon>
        <taxon>Streptophyta</taxon>
        <taxon>Embryophyta</taxon>
        <taxon>Tracheophyta</taxon>
        <taxon>Spermatophyta</taxon>
        <taxon>Magnoliopsida</taxon>
        <taxon>eudicotyledons</taxon>
        <taxon>Gunneridae</taxon>
        <taxon>Pentapetalae</taxon>
        <taxon>asterids</taxon>
        <taxon>lamiids</taxon>
        <taxon>Solanales</taxon>
        <taxon>Solanaceae</taxon>
        <taxon>Solanoideae</taxon>
        <taxon>Datureae</taxon>
        <taxon>Datura</taxon>
    </lineage>
</organism>
<comment type="caution">
    <text evidence="2">The sequence shown here is derived from an EMBL/GenBank/DDBJ whole genome shotgun (WGS) entry which is preliminary data.</text>
</comment>
<proteinExistence type="predicted"/>
<evidence type="ECO:0000313" key="2">
    <source>
        <dbReference type="EMBL" id="MCE3052388.1"/>
    </source>
</evidence>
<reference evidence="2 3" key="1">
    <citation type="journal article" date="2021" name="BMC Genomics">
        <title>Datura genome reveals duplications of psychoactive alkaloid biosynthetic genes and high mutation rate following tissue culture.</title>
        <authorList>
            <person name="Rajewski A."/>
            <person name="Carter-House D."/>
            <person name="Stajich J."/>
            <person name="Litt A."/>
        </authorList>
    </citation>
    <scope>NUCLEOTIDE SEQUENCE [LARGE SCALE GENOMIC DNA]</scope>
    <source>
        <strain evidence="2">AR-01</strain>
    </source>
</reference>
<dbReference type="Proteomes" id="UP000823775">
    <property type="component" value="Unassembled WGS sequence"/>
</dbReference>
<accession>A0ABS8WNI3</accession>